<keyword evidence="1" id="KW-0472">Membrane</keyword>
<keyword evidence="3" id="KW-1185">Reference proteome</keyword>
<proteinExistence type="predicted"/>
<accession>A0AAU9KDY9</accession>
<feature type="transmembrane region" description="Helical" evidence="1">
    <location>
        <begin position="39"/>
        <end position="60"/>
    </location>
</feature>
<organism evidence="2 3">
    <name type="scientific">Blepharisma stoltei</name>
    <dbReference type="NCBI Taxonomy" id="1481888"/>
    <lineage>
        <taxon>Eukaryota</taxon>
        <taxon>Sar</taxon>
        <taxon>Alveolata</taxon>
        <taxon>Ciliophora</taxon>
        <taxon>Postciliodesmatophora</taxon>
        <taxon>Heterotrichea</taxon>
        <taxon>Heterotrichida</taxon>
        <taxon>Blepharismidae</taxon>
        <taxon>Blepharisma</taxon>
    </lineage>
</organism>
<evidence type="ECO:0000313" key="2">
    <source>
        <dbReference type="EMBL" id="CAG9335943.1"/>
    </source>
</evidence>
<feature type="transmembrane region" description="Helical" evidence="1">
    <location>
        <begin position="72"/>
        <end position="94"/>
    </location>
</feature>
<dbReference type="Proteomes" id="UP001162131">
    <property type="component" value="Unassembled WGS sequence"/>
</dbReference>
<feature type="transmembrane region" description="Helical" evidence="1">
    <location>
        <begin position="15"/>
        <end position="32"/>
    </location>
</feature>
<sequence>MTFLKLNSQLMQYQQYAYFYIDCIFLAFYSPFEDRVIQITNIITEFGISIIFLLLTPYFFDLGQAGIDIMDNLIMCFTTCLVVVQATGPFINSIKELYIATKRSLNENSQSNQIKMSKSPKKHDLNNLDNFFDDTNRISTTEKRIIIM</sequence>
<keyword evidence="1" id="KW-1133">Transmembrane helix</keyword>
<keyword evidence="1" id="KW-0812">Transmembrane</keyword>
<gene>
    <name evidence="2" type="ORF">BSTOLATCC_MIC65258</name>
</gene>
<name>A0AAU9KDY9_9CILI</name>
<protein>
    <submittedName>
        <fullName evidence="2">Uncharacterized protein</fullName>
    </submittedName>
</protein>
<reference evidence="2" key="1">
    <citation type="submission" date="2021-09" db="EMBL/GenBank/DDBJ databases">
        <authorList>
            <consortium name="AG Swart"/>
            <person name="Singh M."/>
            <person name="Singh A."/>
            <person name="Seah K."/>
            <person name="Emmerich C."/>
        </authorList>
    </citation>
    <scope>NUCLEOTIDE SEQUENCE</scope>
    <source>
        <strain evidence="2">ATCC30299</strain>
    </source>
</reference>
<comment type="caution">
    <text evidence="2">The sequence shown here is derived from an EMBL/GenBank/DDBJ whole genome shotgun (WGS) entry which is preliminary data.</text>
</comment>
<dbReference type="EMBL" id="CAJZBQ010000063">
    <property type="protein sequence ID" value="CAG9335943.1"/>
    <property type="molecule type" value="Genomic_DNA"/>
</dbReference>
<dbReference type="AlphaFoldDB" id="A0AAU9KDY9"/>
<evidence type="ECO:0000256" key="1">
    <source>
        <dbReference type="SAM" id="Phobius"/>
    </source>
</evidence>
<evidence type="ECO:0000313" key="3">
    <source>
        <dbReference type="Proteomes" id="UP001162131"/>
    </source>
</evidence>